<comment type="caution">
    <text evidence="1">The sequence shown here is derived from an EMBL/GenBank/DDBJ whole genome shotgun (WGS) entry which is preliminary data.</text>
</comment>
<dbReference type="AlphaFoldDB" id="A0AAW4NL87"/>
<organism evidence="1 2">
    <name type="scientific">Segatella salivae</name>
    <dbReference type="NCBI Taxonomy" id="228604"/>
    <lineage>
        <taxon>Bacteria</taxon>
        <taxon>Pseudomonadati</taxon>
        <taxon>Bacteroidota</taxon>
        <taxon>Bacteroidia</taxon>
        <taxon>Bacteroidales</taxon>
        <taxon>Prevotellaceae</taxon>
        <taxon>Segatella</taxon>
    </lineage>
</organism>
<dbReference type="Proteomes" id="UP001196873">
    <property type="component" value="Unassembled WGS sequence"/>
</dbReference>
<accession>A0AAW4NL87</accession>
<dbReference type="RefSeq" id="WP_219426448.1">
    <property type="nucleotide sequence ID" value="NZ_JAHXQY010000017.1"/>
</dbReference>
<reference evidence="1" key="1">
    <citation type="submission" date="2021-07" db="EMBL/GenBank/DDBJ databases">
        <title>Genomic diversity and antimicrobial resistance of Prevotella spp. isolated from chronic lung disease airways.</title>
        <authorList>
            <person name="Webb K.A."/>
            <person name="Olagoke O.S."/>
            <person name="Baird T."/>
            <person name="Neill J."/>
            <person name="Pham A."/>
            <person name="Wells T.J."/>
            <person name="Ramsay K.A."/>
            <person name="Bell S.C."/>
            <person name="Sarovich D.S."/>
            <person name="Price E.P."/>
        </authorList>
    </citation>
    <scope>NUCLEOTIDE SEQUENCE</scope>
    <source>
        <strain evidence="1">SCHI0047.S.3</strain>
    </source>
</reference>
<sequence length="201" mass="22603">MLEIKNGTLRGVTHAEMYTDINFVIEEGEMFCIYGWKANARKALLYTLLALQPLKSGFLSTDGDVVDERSAAYYRAHTAYVPREVDLSLKTVGDVMQALMTIDDDLTKGNMESEWRKVGIETGLWDKPVTAIPRDVMQQMMIVVGVMQGRERMVIDQYPGSMTPTMIDYLRRYTASGGLVIIATDDEEVKGQCDKSLLESQ</sequence>
<evidence type="ECO:0000313" key="2">
    <source>
        <dbReference type="Proteomes" id="UP001196873"/>
    </source>
</evidence>
<protein>
    <submittedName>
        <fullName evidence="1">ABC transporter</fullName>
    </submittedName>
</protein>
<name>A0AAW4NL87_9BACT</name>
<dbReference type="EMBL" id="JAHXRF010000009">
    <property type="protein sequence ID" value="MBW4865776.1"/>
    <property type="molecule type" value="Genomic_DNA"/>
</dbReference>
<proteinExistence type="predicted"/>
<gene>
    <name evidence="1" type="ORF">KZY68_07090</name>
</gene>
<evidence type="ECO:0000313" key="1">
    <source>
        <dbReference type="EMBL" id="MBW4865776.1"/>
    </source>
</evidence>